<dbReference type="EMBL" id="ML734952">
    <property type="protein sequence ID" value="KAB8208192.1"/>
    <property type="molecule type" value="Genomic_DNA"/>
</dbReference>
<evidence type="ECO:0000313" key="1">
    <source>
        <dbReference type="EMBL" id="KAB8208192.1"/>
    </source>
</evidence>
<evidence type="ECO:0000313" key="2">
    <source>
        <dbReference type="Proteomes" id="UP000326532"/>
    </source>
</evidence>
<dbReference type="AlphaFoldDB" id="A0A5N6DSM8"/>
<sequence length="81" mass="9354">MYHCELARADESFFQSSQRLDCPFKVAGKFQRDVFGKLIRDCGVSIATQFVTLHNGVIAMKLSSRFHVYDRVRTLNRLSCH</sequence>
<gene>
    <name evidence="1" type="ORF">BDV34DRAFT_190567</name>
</gene>
<dbReference type="Proteomes" id="UP000326532">
    <property type="component" value="Unassembled WGS sequence"/>
</dbReference>
<name>A0A5N6DSM8_ASPPA</name>
<keyword evidence="2" id="KW-1185">Reference proteome</keyword>
<organism evidence="1 2">
    <name type="scientific">Aspergillus parasiticus</name>
    <dbReference type="NCBI Taxonomy" id="5067"/>
    <lineage>
        <taxon>Eukaryota</taxon>
        <taxon>Fungi</taxon>
        <taxon>Dikarya</taxon>
        <taxon>Ascomycota</taxon>
        <taxon>Pezizomycotina</taxon>
        <taxon>Eurotiomycetes</taxon>
        <taxon>Eurotiomycetidae</taxon>
        <taxon>Eurotiales</taxon>
        <taxon>Aspergillaceae</taxon>
        <taxon>Aspergillus</taxon>
        <taxon>Aspergillus subgen. Circumdati</taxon>
    </lineage>
</organism>
<reference evidence="1 2" key="1">
    <citation type="submission" date="2019-04" db="EMBL/GenBank/DDBJ databases">
        <title>Fungal friends and foes A comparative genomics study of 23 Aspergillus species from section Flavi.</title>
        <authorList>
            <consortium name="DOE Joint Genome Institute"/>
            <person name="Kjaerbolling I."/>
            <person name="Vesth T.C."/>
            <person name="Frisvad J.C."/>
            <person name="Nybo J.L."/>
            <person name="Theobald S."/>
            <person name="Kildgaard S."/>
            <person name="Petersen T.I."/>
            <person name="Kuo A."/>
            <person name="Sato A."/>
            <person name="Lyhne E.K."/>
            <person name="Kogle M.E."/>
            <person name="Wiebenga A."/>
            <person name="Kun R.S."/>
            <person name="Lubbers R.J."/>
            <person name="Makela M.R."/>
            <person name="Barry K."/>
            <person name="Chovatia M."/>
            <person name="Clum A."/>
            <person name="Daum C."/>
            <person name="Haridas S."/>
            <person name="He G."/>
            <person name="LaButti K."/>
            <person name="Lipzen A."/>
            <person name="Mondo S."/>
            <person name="Pangilinan J."/>
            <person name="Riley R."/>
            <person name="Salamov A."/>
            <person name="Simmons B.A."/>
            <person name="Magnuson J.K."/>
            <person name="Henrissat B."/>
            <person name="Mortensen U.H."/>
            <person name="Larsen T.O."/>
            <person name="De vries R.P."/>
            <person name="Grigoriev I.V."/>
            <person name="Machida M."/>
            <person name="Baker S.E."/>
            <person name="Andersen M.R."/>
        </authorList>
    </citation>
    <scope>NUCLEOTIDE SEQUENCE [LARGE SCALE GENOMIC DNA]</scope>
    <source>
        <strain evidence="1 2">CBS 117618</strain>
    </source>
</reference>
<accession>A0A5N6DSM8</accession>
<protein>
    <submittedName>
        <fullName evidence="1">Uncharacterized protein</fullName>
    </submittedName>
</protein>
<proteinExistence type="predicted"/>
<dbReference type="VEuPathDB" id="FungiDB:BDV34DRAFT_190567"/>